<reference evidence="2" key="1">
    <citation type="submission" date="2016-10" db="EMBL/GenBank/DDBJ databases">
        <authorList>
            <person name="Varghese N."/>
            <person name="Submissions S."/>
        </authorList>
    </citation>
    <scope>NUCLEOTIDE SEQUENCE [LARGE SCALE GENOMIC DNA]</scope>
    <source>
        <strain evidence="2">DSM 21620</strain>
    </source>
</reference>
<accession>A0A1G6VVF3</accession>
<evidence type="ECO:0000313" key="1">
    <source>
        <dbReference type="EMBL" id="SDD57393.1"/>
    </source>
</evidence>
<protein>
    <submittedName>
        <fullName evidence="1">Uncharacterized protein</fullName>
    </submittedName>
</protein>
<organism evidence="1 2">
    <name type="scientific">Terribacillus halophilus</name>
    <dbReference type="NCBI Taxonomy" id="361279"/>
    <lineage>
        <taxon>Bacteria</taxon>
        <taxon>Bacillati</taxon>
        <taxon>Bacillota</taxon>
        <taxon>Bacilli</taxon>
        <taxon>Bacillales</taxon>
        <taxon>Bacillaceae</taxon>
        <taxon>Terribacillus</taxon>
    </lineage>
</organism>
<dbReference type="STRING" id="361279.SAMN05421663_11417"/>
<sequence length="46" mass="5346">MERFFTMTLRKRMAKGNRDTAILRTVPGFEQVLDRQMNEASEPSAD</sequence>
<name>A0A1G6VVF3_9BACI</name>
<proteinExistence type="predicted"/>
<gene>
    <name evidence="1" type="ORF">SAMN05421663_11417</name>
</gene>
<dbReference type="EMBL" id="FMZB01000014">
    <property type="protein sequence ID" value="SDD57393.1"/>
    <property type="molecule type" value="Genomic_DNA"/>
</dbReference>
<dbReference type="AlphaFoldDB" id="A0A1G6VVF3"/>
<evidence type="ECO:0000313" key="2">
    <source>
        <dbReference type="Proteomes" id="UP000198666"/>
    </source>
</evidence>
<dbReference type="Proteomes" id="UP000198666">
    <property type="component" value="Unassembled WGS sequence"/>
</dbReference>
<dbReference type="RefSeq" id="WP_170829758.1">
    <property type="nucleotide sequence ID" value="NZ_FMZB01000014.1"/>
</dbReference>
<keyword evidence="2" id="KW-1185">Reference proteome</keyword>